<dbReference type="EMBL" id="MGAI01000009">
    <property type="protein sequence ID" value="OGK45403.1"/>
    <property type="molecule type" value="Genomic_DNA"/>
</dbReference>
<dbReference type="Gene3D" id="2.60.40.10">
    <property type="entry name" value="Immunoglobulins"/>
    <property type="match status" value="1"/>
</dbReference>
<keyword evidence="1" id="KW-1133">Transmembrane helix</keyword>
<protein>
    <submittedName>
        <fullName evidence="2">Uncharacterized protein</fullName>
    </submittedName>
</protein>
<sequence length="276" mass="30183">MSFLKKIIFFFITIYTGYVMFAYVYYFWTLSSKAQTPITPTLAPMPPACLTGIKNISYHDRCGKRKENTFRRVNFRCNDNSRGEFRSKNCLNEAEFYRAAFESCENMSKCLTPSITPTPPFNSTPIIITSYLPYGQLGNDYSASITALDKDQDPLDMKIEGLPPGITQGPCQLNAAPISIYPMTTGIMPPRPGGFISCNISGIPTQAGYFKVVVSVSDSVNPPAYKGLPLGVGPFPSPICPSPPVCKGGTITYGDPVSYGDTVCPLYLCSFPSLTP</sequence>
<dbReference type="Proteomes" id="UP000178040">
    <property type="component" value="Unassembled WGS sequence"/>
</dbReference>
<keyword evidence="1" id="KW-0812">Transmembrane</keyword>
<dbReference type="InterPro" id="IPR013783">
    <property type="entry name" value="Ig-like_fold"/>
</dbReference>
<feature type="transmembrane region" description="Helical" evidence="1">
    <location>
        <begin position="7"/>
        <end position="28"/>
    </location>
</feature>
<evidence type="ECO:0000313" key="2">
    <source>
        <dbReference type="EMBL" id="OGK45403.1"/>
    </source>
</evidence>
<name>A0A1F7IPW6_9BACT</name>
<evidence type="ECO:0000256" key="1">
    <source>
        <dbReference type="SAM" id="Phobius"/>
    </source>
</evidence>
<accession>A0A1F7IPW6</accession>
<gene>
    <name evidence="2" type="ORF">A3B40_02775</name>
</gene>
<proteinExistence type="predicted"/>
<reference evidence="2 3" key="1">
    <citation type="journal article" date="2016" name="Nat. Commun.">
        <title>Thousands of microbial genomes shed light on interconnected biogeochemical processes in an aquifer system.</title>
        <authorList>
            <person name="Anantharaman K."/>
            <person name="Brown C.T."/>
            <person name="Hug L.A."/>
            <person name="Sharon I."/>
            <person name="Castelle C.J."/>
            <person name="Probst A.J."/>
            <person name="Thomas B.C."/>
            <person name="Singh A."/>
            <person name="Wilkins M.J."/>
            <person name="Karaoz U."/>
            <person name="Brodie E.L."/>
            <person name="Williams K.H."/>
            <person name="Hubbard S.S."/>
            <person name="Banfield J.F."/>
        </authorList>
    </citation>
    <scope>NUCLEOTIDE SEQUENCE [LARGE SCALE GENOMIC DNA]</scope>
</reference>
<evidence type="ECO:0000313" key="3">
    <source>
        <dbReference type="Proteomes" id="UP000178040"/>
    </source>
</evidence>
<keyword evidence="1" id="KW-0472">Membrane</keyword>
<comment type="caution">
    <text evidence="2">The sequence shown here is derived from an EMBL/GenBank/DDBJ whole genome shotgun (WGS) entry which is preliminary data.</text>
</comment>
<organism evidence="2 3">
    <name type="scientific">Candidatus Roizmanbacteria bacterium RIFCSPLOWO2_01_FULL_37_16</name>
    <dbReference type="NCBI Taxonomy" id="1802058"/>
    <lineage>
        <taxon>Bacteria</taxon>
        <taxon>Candidatus Roizmaniibacteriota</taxon>
    </lineage>
</organism>
<dbReference type="AlphaFoldDB" id="A0A1F7IPW6"/>